<comment type="caution">
    <text evidence="1">The sequence shown here is derived from an EMBL/GenBank/DDBJ whole genome shotgun (WGS) entry which is preliminary data.</text>
</comment>
<accession>A0A9P8E4Z7</accession>
<dbReference type="EMBL" id="JAHFXF010000987">
    <property type="protein sequence ID" value="KAG9679709.1"/>
    <property type="molecule type" value="Genomic_DNA"/>
</dbReference>
<proteinExistence type="predicted"/>
<sequence>MPTTIKDIPNELLKHILVQVREQGGYDALIMALCVSHLWNDAGTPVLYEHVVLHNGNISRFLESTSDPYVNIWTITTQLHELTCYGHRHCLREASSTFEEAKNMFAKPLPSVEELKSRRGKRYIRNRKRTWEKAHSLTLNVKPEGSANTRYEELNRQSGKLTPLDLQLMRLASMLPSQFPLLDTFSLFTKEVYHKDRHDLERDSPGFFDARVFLELVKSLPKSCTSIMLDTNGREIQFGAASPRMCLLLREKMPRLRHLSLRVSYVCESMLIESQQKNKESEYVHAPHLRSLSISFVPRNVPYWFDLMYARNVCRRVHFNSTAQLPNDHPLGSNDESGTIRLAEAFQQAYSQGRFPHARSIQIVSPMRIHRRSDWAWSEREYDEMMIFRDCVQDRTHALRFLPSKRMYVHDEESAIINRHNLFAMGNHEDIKLFAEDGKWHATASYKARLPVDTPEAQFEKCSLKPLTKKELKYFTESLAKERYEKLVDLHKDLTEGERHTGRIFEFDGAAFAFKDFMPENF</sequence>
<organism evidence="1 2">
    <name type="scientific">Aureobasidium melanogenum</name>
    <name type="common">Aureobasidium pullulans var. melanogenum</name>
    <dbReference type="NCBI Taxonomy" id="46634"/>
    <lineage>
        <taxon>Eukaryota</taxon>
        <taxon>Fungi</taxon>
        <taxon>Dikarya</taxon>
        <taxon>Ascomycota</taxon>
        <taxon>Pezizomycotina</taxon>
        <taxon>Dothideomycetes</taxon>
        <taxon>Dothideomycetidae</taxon>
        <taxon>Dothideales</taxon>
        <taxon>Saccotheciaceae</taxon>
        <taxon>Aureobasidium</taxon>
    </lineage>
</organism>
<protein>
    <recommendedName>
        <fullName evidence="3">F-box domain-containing protein</fullName>
    </recommendedName>
</protein>
<reference evidence="1" key="2">
    <citation type="submission" date="2021-08" db="EMBL/GenBank/DDBJ databases">
        <authorList>
            <person name="Gostincar C."/>
            <person name="Sun X."/>
            <person name="Song Z."/>
            <person name="Gunde-Cimerman N."/>
        </authorList>
    </citation>
    <scope>NUCLEOTIDE SEQUENCE</scope>
    <source>
        <strain evidence="1">EXF-9911</strain>
    </source>
</reference>
<dbReference type="OrthoDB" id="4192220at2759"/>
<evidence type="ECO:0000313" key="2">
    <source>
        <dbReference type="Proteomes" id="UP000779574"/>
    </source>
</evidence>
<name>A0A9P8E4Z7_AURME</name>
<dbReference type="AlphaFoldDB" id="A0A9P8E4Z7"/>
<evidence type="ECO:0008006" key="3">
    <source>
        <dbReference type="Google" id="ProtNLM"/>
    </source>
</evidence>
<gene>
    <name evidence="1" type="ORF">KCU76_g15278</name>
</gene>
<dbReference type="Proteomes" id="UP000779574">
    <property type="component" value="Unassembled WGS sequence"/>
</dbReference>
<evidence type="ECO:0000313" key="1">
    <source>
        <dbReference type="EMBL" id="KAG9679709.1"/>
    </source>
</evidence>
<reference evidence="1" key="1">
    <citation type="journal article" date="2021" name="J Fungi (Basel)">
        <title>Virulence traits and population genomics of the black yeast Aureobasidium melanogenum.</title>
        <authorList>
            <person name="Cernosa A."/>
            <person name="Sun X."/>
            <person name="Gostincar C."/>
            <person name="Fang C."/>
            <person name="Gunde-Cimerman N."/>
            <person name="Song Z."/>
        </authorList>
    </citation>
    <scope>NUCLEOTIDE SEQUENCE</scope>
    <source>
        <strain evidence="1">EXF-9911</strain>
    </source>
</reference>
<feature type="non-terminal residue" evidence="1">
    <location>
        <position position="522"/>
    </location>
</feature>